<feature type="compositionally biased region" description="Basic and acidic residues" evidence="1">
    <location>
        <begin position="15"/>
        <end position="34"/>
    </location>
</feature>
<evidence type="ECO:0000313" key="2">
    <source>
        <dbReference type="EMBL" id="PKU59745.1"/>
    </source>
</evidence>
<feature type="region of interest" description="Disordered" evidence="1">
    <location>
        <begin position="1"/>
        <end position="71"/>
    </location>
</feature>
<name>A0A2I0V8L0_9ASPA</name>
<organism evidence="2 3">
    <name type="scientific">Dendrobium catenatum</name>
    <dbReference type="NCBI Taxonomy" id="906689"/>
    <lineage>
        <taxon>Eukaryota</taxon>
        <taxon>Viridiplantae</taxon>
        <taxon>Streptophyta</taxon>
        <taxon>Embryophyta</taxon>
        <taxon>Tracheophyta</taxon>
        <taxon>Spermatophyta</taxon>
        <taxon>Magnoliopsida</taxon>
        <taxon>Liliopsida</taxon>
        <taxon>Asparagales</taxon>
        <taxon>Orchidaceae</taxon>
        <taxon>Epidendroideae</taxon>
        <taxon>Malaxideae</taxon>
        <taxon>Dendrobiinae</taxon>
        <taxon>Dendrobium</taxon>
    </lineage>
</organism>
<accession>A0A2I0V8L0</accession>
<keyword evidence="3" id="KW-1185">Reference proteome</keyword>
<sequence>MGPHWRQDETNWEAKIQESLRGRQEKQKPHERGRPVGYGHHNPSSKTTKNETIEEIRTVQKPGPFPSNVKP</sequence>
<dbReference type="Proteomes" id="UP000233837">
    <property type="component" value="Unassembled WGS sequence"/>
</dbReference>
<protein>
    <submittedName>
        <fullName evidence="2">Uncharacterized protein</fullName>
    </submittedName>
</protein>
<evidence type="ECO:0000256" key="1">
    <source>
        <dbReference type="SAM" id="MobiDB-lite"/>
    </source>
</evidence>
<feature type="compositionally biased region" description="Basic and acidic residues" evidence="1">
    <location>
        <begin position="48"/>
        <end position="58"/>
    </location>
</feature>
<evidence type="ECO:0000313" key="3">
    <source>
        <dbReference type="Proteomes" id="UP000233837"/>
    </source>
</evidence>
<dbReference type="EMBL" id="KZ505376">
    <property type="protein sequence ID" value="PKU59745.1"/>
    <property type="molecule type" value="Genomic_DNA"/>
</dbReference>
<reference evidence="2 3" key="2">
    <citation type="journal article" date="2017" name="Nature">
        <title>The Apostasia genome and the evolution of orchids.</title>
        <authorList>
            <person name="Zhang G.Q."/>
            <person name="Liu K.W."/>
            <person name="Li Z."/>
            <person name="Lohaus R."/>
            <person name="Hsiao Y.Y."/>
            <person name="Niu S.C."/>
            <person name="Wang J.Y."/>
            <person name="Lin Y.C."/>
            <person name="Xu Q."/>
            <person name="Chen L.J."/>
            <person name="Yoshida K."/>
            <person name="Fujiwara S."/>
            <person name="Wang Z.W."/>
            <person name="Zhang Y.Q."/>
            <person name="Mitsuda N."/>
            <person name="Wang M."/>
            <person name="Liu G.H."/>
            <person name="Pecoraro L."/>
            <person name="Huang H.X."/>
            <person name="Xiao X.J."/>
            <person name="Lin M."/>
            <person name="Wu X.Y."/>
            <person name="Wu W.L."/>
            <person name="Chen Y.Y."/>
            <person name="Chang S.B."/>
            <person name="Sakamoto S."/>
            <person name="Ohme-Takagi M."/>
            <person name="Yagi M."/>
            <person name="Zeng S.J."/>
            <person name="Shen C.Y."/>
            <person name="Yeh C.M."/>
            <person name="Luo Y.B."/>
            <person name="Tsai W.C."/>
            <person name="Van de Peer Y."/>
            <person name="Liu Z.J."/>
        </authorList>
    </citation>
    <scope>NUCLEOTIDE SEQUENCE [LARGE SCALE GENOMIC DNA]</scope>
    <source>
        <tissue evidence="2">The whole plant</tissue>
    </source>
</reference>
<reference evidence="2 3" key="1">
    <citation type="journal article" date="2016" name="Sci. Rep.">
        <title>The Dendrobium catenatum Lindl. genome sequence provides insights into polysaccharide synthase, floral development and adaptive evolution.</title>
        <authorList>
            <person name="Zhang G.Q."/>
            <person name="Xu Q."/>
            <person name="Bian C."/>
            <person name="Tsai W.C."/>
            <person name="Yeh C.M."/>
            <person name="Liu K.W."/>
            <person name="Yoshida K."/>
            <person name="Zhang L.S."/>
            <person name="Chang S.B."/>
            <person name="Chen F."/>
            <person name="Shi Y."/>
            <person name="Su Y.Y."/>
            <person name="Zhang Y.Q."/>
            <person name="Chen L.J."/>
            <person name="Yin Y."/>
            <person name="Lin M."/>
            <person name="Huang H."/>
            <person name="Deng H."/>
            <person name="Wang Z.W."/>
            <person name="Zhu S.L."/>
            <person name="Zhao X."/>
            <person name="Deng C."/>
            <person name="Niu S.C."/>
            <person name="Huang J."/>
            <person name="Wang M."/>
            <person name="Liu G.H."/>
            <person name="Yang H.J."/>
            <person name="Xiao X.J."/>
            <person name="Hsiao Y.Y."/>
            <person name="Wu W.L."/>
            <person name="Chen Y.Y."/>
            <person name="Mitsuda N."/>
            <person name="Ohme-Takagi M."/>
            <person name="Luo Y.B."/>
            <person name="Van de Peer Y."/>
            <person name="Liu Z.J."/>
        </authorList>
    </citation>
    <scope>NUCLEOTIDE SEQUENCE [LARGE SCALE GENOMIC DNA]</scope>
    <source>
        <tissue evidence="2">The whole plant</tissue>
    </source>
</reference>
<proteinExistence type="predicted"/>
<dbReference type="AlphaFoldDB" id="A0A2I0V8L0"/>
<gene>
    <name evidence="2" type="ORF">MA16_Dca028592</name>
</gene>